<dbReference type="EMBL" id="CVRI01000044">
    <property type="protein sequence ID" value="CRK96726.1"/>
    <property type="molecule type" value="Genomic_DNA"/>
</dbReference>
<evidence type="ECO:0000313" key="1">
    <source>
        <dbReference type="EMBL" id="CRK96726.1"/>
    </source>
</evidence>
<reference evidence="1 2" key="1">
    <citation type="submission" date="2015-04" db="EMBL/GenBank/DDBJ databases">
        <authorList>
            <person name="Syromyatnikov M.Y."/>
            <person name="Popov V.N."/>
        </authorList>
    </citation>
    <scope>NUCLEOTIDE SEQUENCE [LARGE SCALE GENOMIC DNA]</scope>
</reference>
<protein>
    <submittedName>
        <fullName evidence="1">CLUMA_CG010247, isoform A</fullName>
    </submittedName>
</protein>
<organism evidence="1 2">
    <name type="scientific">Clunio marinus</name>
    <dbReference type="NCBI Taxonomy" id="568069"/>
    <lineage>
        <taxon>Eukaryota</taxon>
        <taxon>Metazoa</taxon>
        <taxon>Ecdysozoa</taxon>
        <taxon>Arthropoda</taxon>
        <taxon>Hexapoda</taxon>
        <taxon>Insecta</taxon>
        <taxon>Pterygota</taxon>
        <taxon>Neoptera</taxon>
        <taxon>Endopterygota</taxon>
        <taxon>Diptera</taxon>
        <taxon>Nematocera</taxon>
        <taxon>Chironomoidea</taxon>
        <taxon>Chironomidae</taxon>
        <taxon>Clunio</taxon>
    </lineage>
</organism>
<evidence type="ECO:0000313" key="2">
    <source>
        <dbReference type="Proteomes" id="UP000183832"/>
    </source>
</evidence>
<keyword evidence="2" id="KW-1185">Reference proteome</keyword>
<sequence length="73" mass="8498">MLDEHIENVMLIHHGEQRQCNKYFPLHGGLEKGLRLCSTDISSGVVAITEYFYCSNSDRLCRIFKVSRLDMFM</sequence>
<name>A0A1J1ICM5_9DIPT</name>
<proteinExistence type="predicted"/>
<gene>
    <name evidence="1" type="ORF">CLUMA_CG010247</name>
</gene>
<dbReference type="Proteomes" id="UP000183832">
    <property type="component" value="Unassembled WGS sequence"/>
</dbReference>
<dbReference type="AlphaFoldDB" id="A0A1J1ICM5"/>
<accession>A0A1J1ICM5</accession>